<comment type="caution">
    <text evidence="2">The sequence shown here is derived from an EMBL/GenBank/DDBJ whole genome shotgun (WGS) entry which is preliminary data.</text>
</comment>
<gene>
    <name evidence="2" type="ORF">PNU62_00030</name>
</gene>
<proteinExistence type="predicted"/>
<reference evidence="2" key="1">
    <citation type="submission" date="2023-01" db="EMBL/GenBank/DDBJ databases">
        <title>Human gut microbiome strain richness.</title>
        <authorList>
            <person name="Chen-Liaw A."/>
        </authorList>
    </citation>
    <scope>NUCLEOTIDE SEQUENCE</scope>
    <source>
        <strain evidence="2">1001275st1_F4_1001275B_160808</strain>
    </source>
</reference>
<dbReference type="Pfam" id="PF03432">
    <property type="entry name" value="Relaxase"/>
    <property type="match status" value="1"/>
</dbReference>
<accession>A0AAW6E8Q9</accession>
<dbReference type="RefSeq" id="WP_195388640.1">
    <property type="nucleotide sequence ID" value="NZ_JADNGL010000011.1"/>
</dbReference>
<dbReference type="InterPro" id="IPR005094">
    <property type="entry name" value="Endonuclease_MobA/VirD2"/>
</dbReference>
<evidence type="ECO:0000259" key="1">
    <source>
        <dbReference type="Pfam" id="PF03432"/>
    </source>
</evidence>
<evidence type="ECO:0000313" key="2">
    <source>
        <dbReference type="EMBL" id="MDB8743404.1"/>
    </source>
</evidence>
<name>A0AAW6E8Q9_9FIRM</name>
<evidence type="ECO:0000313" key="3">
    <source>
        <dbReference type="Proteomes" id="UP001211015"/>
    </source>
</evidence>
<protein>
    <submittedName>
        <fullName evidence="2">Relaxase/mobilization nuclease domain-containing protein</fullName>
    </submittedName>
</protein>
<organism evidence="2 3">
    <name type="scientific">Ruminococcus bicirculans</name>
    <name type="common">ex Wegman et al. 2014</name>
    <dbReference type="NCBI Taxonomy" id="1160721"/>
    <lineage>
        <taxon>Bacteria</taxon>
        <taxon>Bacillati</taxon>
        <taxon>Bacillota</taxon>
        <taxon>Clostridia</taxon>
        <taxon>Eubacteriales</taxon>
        <taxon>Oscillospiraceae</taxon>
        <taxon>Ruminococcus</taxon>
    </lineage>
</organism>
<sequence length="447" mass="52495">MATTSIHPIRVTEAKSIQYIMNPDKAAYVTRYGCWGNAAEISDEFSKLRSMGRNTGSVLSYHIIQSFAPNEATAEQVHQAGLMLCDKLLQGKYQYVLTTHTDKDHIHNHIIFCKTNMENYKTFGTLMDTKRNPAWKKIRQISDGVCKEMGLSVVAYGEIGNGVSHYEWTKQQQGLSWKEKLRYELDCIIQRSNTFEDFLEKCRLNGIEAVYKPEKTISLKFRMQGQQRYARAKTLGYYYLPENIQRRIKQFSSHRKMILDRDKFDNRGLQYWADIQNMKNVAQMINLLESYNIHSTSELKPTTMTVMARRGMITQSIENLDKKINTLSEQIELVRQFQRSKPYHDKYKSLSAWKQKGYAKKNTPVLEMYKSVGSRLKLLYPDGKFPSEAMLDRQRQALYEEREKLYEEYRYLKKEYADLDKVSQTIDDYLEGLRNEPEHKRKKGELE</sequence>
<dbReference type="AlphaFoldDB" id="A0AAW6E8Q9"/>
<dbReference type="Proteomes" id="UP001211015">
    <property type="component" value="Unassembled WGS sequence"/>
</dbReference>
<feature type="domain" description="MobA/VirD2-like nuclease" evidence="1">
    <location>
        <begin position="19"/>
        <end position="151"/>
    </location>
</feature>
<dbReference type="EMBL" id="JAQMLV010000001">
    <property type="protein sequence ID" value="MDB8743404.1"/>
    <property type="molecule type" value="Genomic_DNA"/>
</dbReference>